<dbReference type="InterPro" id="IPR011009">
    <property type="entry name" value="Kinase-like_dom_sf"/>
</dbReference>
<dbReference type="AlphaFoldDB" id="A0A6A6PAL6"/>
<dbReference type="EMBL" id="MU001672">
    <property type="protein sequence ID" value="KAF2460956.1"/>
    <property type="molecule type" value="Genomic_DNA"/>
</dbReference>
<accession>A0A6A6PAL6</accession>
<proteinExistence type="predicted"/>
<keyword evidence="2" id="KW-1185">Reference proteome</keyword>
<gene>
    <name evidence="1" type="ORF">BDY21DRAFT_418884</name>
</gene>
<protein>
    <recommendedName>
        <fullName evidence="3">Aminoglycoside phosphotransferase domain-containing protein</fullName>
    </recommendedName>
</protein>
<dbReference type="Proteomes" id="UP000799766">
    <property type="component" value="Unassembled WGS sequence"/>
</dbReference>
<dbReference type="SUPFAM" id="SSF56112">
    <property type="entry name" value="Protein kinase-like (PK-like)"/>
    <property type="match status" value="1"/>
</dbReference>
<evidence type="ECO:0000313" key="1">
    <source>
        <dbReference type="EMBL" id="KAF2460956.1"/>
    </source>
</evidence>
<sequence length="152" mass="17480">MRLDQIQTKAVHTAVDEFLKSIEPDAVCAIASPFYDRTPRRVSGIENGSFNHCYFAVFDAEDDGNADRRVVQIPTRPRLGCLDKKARSEIATIKLYRYSLSSNNPIDSPFIVLEYIDGSLLLVKDVRNKEYNHYIFRQVARLLLQLHELTFD</sequence>
<reference evidence="1" key="1">
    <citation type="journal article" date="2020" name="Stud. Mycol.">
        <title>101 Dothideomycetes genomes: a test case for predicting lifestyles and emergence of pathogens.</title>
        <authorList>
            <person name="Haridas S."/>
            <person name="Albert R."/>
            <person name="Binder M."/>
            <person name="Bloem J."/>
            <person name="Labutti K."/>
            <person name="Salamov A."/>
            <person name="Andreopoulos B."/>
            <person name="Baker S."/>
            <person name="Barry K."/>
            <person name="Bills G."/>
            <person name="Bluhm B."/>
            <person name="Cannon C."/>
            <person name="Castanera R."/>
            <person name="Culley D."/>
            <person name="Daum C."/>
            <person name="Ezra D."/>
            <person name="Gonzalez J."/>
            <person name="Henrissat B."/>
            <person name="Kuo A."/>
            <person name="Liang C."/>
            <person name="Lipzen A."/>
            <person name="Lutzoni F."/>
            <person name="Magnuson J."/>
            <person name="Mondo S."/>
            <person name="Nolan M."/>
            <person name="Ohm R."/>
            <person name="Pangilinan J."/>
            <person name="Park H.-J."/>
            <person name="Ramirez L."/>
            <person name="Alfaro M."/>
            <person name="Sun H."/>
            <person name="Tritt A."/>
            <person name="Yoshinaga Y."/>
            <person name="Zwiers L.-H."/>
            <person name="Turgeon B."/>
            <person name="Goodwin S."/>
            <person name="Spatafora J."/>
            <person name="Crous P."/>
            <person name="Grigoriev I."/>
        </authorList>
    </citation>
    <scope>NUCLEOTIDE SEQUENCE</scope>
    <source>
        <strain evidence="1">ATCC 16933</strain>
    </source>
</reference>
<organism evidence="1 2">
    <name type="scientific">Lineolata rhizophorae</name>
    <dbReference type="NCBI Taxonomy" id="578093"/>
    <lineage>
        <taxon>Eukaryota</taxon>
        <taxon>Fungi</taxon>
        <taxon>Dikarya</taxon>
        <taxon>Ascomycota</taxon>
        <taxon>Pezizomycotina</taxon>
        <taxon>Dothideomycetes</taxon>
        <taxon>Dothideomycetes incertae sedis</taxon>
        <taxon>Lineolatales</taxon>
        <taxon>Lineolataceae</taxon>
        <taxon>Lineolata</taxon>
    </lineage>
</organism>
<dbReference type="OrthoDB" id="5327538at2759"/>
<evidence type="ECO:0000313" key="2">
    <source>
        <dbReference type="Proteomes" id="UP000799766"/>
    </source>
</evidence>
<name>A0A6A6PAL6_9PEZI</name>
<evidence type="ECO:0008006" key="3">
    <source>
        <dbReference type="Google" id="ProtNLM"/>
    </source>
</evidence>